<dbReference type="Proteomes" id="UP000747399">
    <property type="component" value="Unassembled WGS sequence"/>
</dbReference>
<sequence>MNSKTFLESSNMSRNSPKEKAEYAGYPRRLSSTMCCDGAPTLSSNCSSLQPPSAALRLKSASGDTVLHLAVTSVSDNDDVSALTEHPLAGDLKNVTQTSPCEHLPDGSSTRCGNTPNTHTTTCAAVSCGPCQKRHVGPLLCGGGPHSQRTGGWLLHLLHQMSADVEATATQITNSAVTSAAQVQQQARSSRPGPAAEENGCQGVSVAFLEPLDVHPVILEVVKELRIMRAEQVASTAYGDRQSGRGGRPSGPPGPSAASGASGASGPAADCAAAVEGHEGIARGLLHSHLGHGHVQGTRASRGSKGGRRQGGAAAAAGEKRH</sequence>
<reference evidence="2" key="1">
    <citation type="journal article" date="2021" name="Proc. Natl. Acad. Sci. U.S.A.">
        <title>Three genomes in the algal genus Volvox reveal the fate of a haploid sex-determining region after a transition to homothallism.</title>
        <authorList>
            <person name="Yamamoto K."/>
            <person name="Hamaji T."/>
            <person name="Kawai-Toyooka H."/>
            <person name="Matsuzaki R."/>
            <person name="Takahashi F."/>
            <person name="Nishimura Y."/>
            <person name="Kawachi M."/>
            <person name="Noguchi H."/>
            <person name="Minakuchi Y."/>
            <person name="Umen J.G."/>
            <person name="Toyoda A."/>
            <person name="Nozaki H."/>
        </authorList>
    </citation>
    <scope>NUCLEOTIDE SEQUENCE</scope>
    <source>
        <strain evidence="2">NIES-3780</strain>
    </source>
</reference>
<protein>
    <submittedName>
        <fullName evidence="2">Uncharacterized protein</fullName>
    </submittedName>
</protein>
<feature type="compositionally biased region" description="Low complexity" evidence="1">
    <location>
        <begin position="311"/>
        <end position="322"/>
    </location>
</feature>
<evidence type="ECO:0000313" key="3">
    <source>
        <dbReference type="Proteomes" id="UP000747399"/>
    </source>
</evidence>
<feature type="region of interest" description="Disordered" evidence="1">
    <location>
        <begin position="1"/>
        <end position="24"/>
    </location>
</feature>
<accession>A0A8J4BFS1</accession>
<proteinExistence type="predicted"/>
<name>A0A8J4BFS1_9CHLO</name>
<feature type="compositionally biased region" description="Low complexity" evidence="1">
    <location>
        <begin position="256"/>
        <end position="269"/>
    </location>
</feature>
<feature type="compositionally biased region" description="Polar residues" evidence="1">
    <location>
        <begin position="1"/>
        <end position="15"/>
    </location>
</feature>
<dbReference type="AlphaFoldDB" id="A0A8J4BFS1"/>
<dbReference type="EMBL" id="BNCO01000039">
    <property type="protein sequence ID" value="GIL60400.1"/>
    <property type="molecule type" value="Genomic_DNA"/>
</dbReference>
<keyword evidence="3" id="KW-1185">Reference proteome</keyword>
<feature type="region of interest" description="Disordered" evidence="1">
    <location>
        <begin position="292"/>
        <end position="322"/>
    </location>
</feature>
<evidence type="ECO:0000256" key="1">
    <source>
        <dbReference type="SAM" id="MobiDB-lite"/>
    </source>
</evidence>
<feature type="region of interest" description="Disordered" evidence="1">
    <location>
        <begin position="235"/>
        <end position="271"/>
    </location>
</feature>
<evidence type="ECO:0000313" key="2">
    <source>
        <dbReference type="EMBL" id="GIL60400.1"/>
    </source>
</evidence>
<comment type="caution">
    <text evidence="2">The sequence shown here is derived from an EMBL/GenBank/DDBJ whole genome shotgun (WGS) entry which is preliminary data.</text>
</comment>
<gene>
    <name evidence="2" type="ORF">Vafri_14848</name>
</gene>
<organism evidence="2 3">
    <name type="scientific">Volvox africanus</name>
    <dbReference type="NCBI Taxonomy" id="51714"/>
    <lineage>
        <taxon>Eukaryota</taxon>
        <taxon>Viridiplantae</taxon>
        <taxon>Chlorophyta</taxon>
        <taxon>core chlorophytes</taxon>
        <taxon>Chlorophyceae</taxon>
        <taxon>CS clade</taxon>
        <taxon>Chlamydomonadales</taxon>
        <taxon>Volvocaceae</taxon>
        <taxon>Volvox</taxon>
    </lineage>
</organism>